<accession>A0A369PQG4</accession>
<evidence type="ECO:0000256" key="1">
    <source>
        <dbReference type="SAM" id="Phobius"/>
    </source>
</evidence>
<keyword evidence="3" id="KW-1185">Reference proteome</keyword>
<dbReference type="RefSeq" id="WP_115404709.1">
    <property type="nucleotide sequence ID" value="NZ_QPKV01000013.1"/>
</dbReference>
<protein>
    <submittedName>
        <fullName evidence="2">Uncharacterized protein</fullName>
    </submittedName>
</protein>
<dbReference type="EMBL" id="QPKV01000013">
    <property type="protein sequence ID" value="RDC54532.1"/>
    <property type="molecule type" value="Genomic_DNA"/>
</dbReference>
<feature type="transmembrane region" description="Helical" evidence="1">
    <location>
        <begin position="124"/>
        <end position="143"/>
    </location>
</feature>
<feature type="transmembrane region" description="Helical" evidence="1">
    <location>
        <begin position="86"/>
        <end position="104"/>
    </location>
</feature>
<dbReference type="OrthoDB" id="677977at2"/>
<keyword evidence="1" id="KW-0472">Membrane</keyword>
<evidence type="ECO:0000313" key="2">
    <source>
        <dbReference type="EMBL" id="RDC54532.1"/>
    </source>
</evidence>
<evidence type="ECO:0000313" key="3">
    <source>
        <dbReference type="Proteomes" id="UP000253961"/>
    </source>
</evidence>
<dbReference type="Proteomes" id="UP000253961">
    <property type="component" value="Unassembled WGS sequence"/>
</dbReference>
<comment type="caution">
    <text evidence="2">The sequence shown here is derived from an EMBL/GenBank/DDBJ whole genome shotgun (WGS) entry which is preliminary data.</text>
</comment>
<reference evidence="2 3" key="1">
    <citation type="submission" date="2018-07" db="EMBL/GenBank/DDBJ databases">
        <title>Pedobacter sp. nov., isolated from soil.</title>
        <authorList>
            <person name="Zhou L.Y."/>
            <person name="Du Z.J."/>
        </authorList>
    </citation>
    <scope>NUCLEOTIDE SEQUENCE [LARGE SCALE GENOMIC DNA]</scope>
    <source>
        <strain evidence="2 3">JDX94</strain>
    </source>
</reference>
<name>A0A369PQG4_9SPHI</name>
<feature type="transmembrane region" description="Helical" evidence="1">
    <location>
        <begin position="59"/>
        <end position="77"/>
    </location>
</feature>
<dbReference type="AlphaFoldDB" id="A0A369PQG4"/>
<gene>
    <name evidence="2" type="ORF">DU508_21440</name>
</gene>
<keyword evidence="1" id="KW-0812">Transmembrane</keyword>
<keyword evidence="1" id="KW-1133">Transmembrane helix</keyword>
<organism evidence="2 3">
    <name type="scientific">Pedobacter chinensis</name>
    <dbReference type="NCBI Taxonomy" id="2282421"/>
    <lineage>
        <taxon>Bacteria</taxon>
        <taxon>Pseudomonadati</taxon>
        <taxon>Bacteroidota</taxon>
        <taxon>Sphingobacteriia</taxon>
        <taxon>Sphingobacteriales</taxon>
        <taxon>Sphingobacteriaceae</taxon>
        <taxon>Pedobacter</taxon>
    </lineage>
</organism>
<proteinExistence type="predicted"/>
<sequence length="146" mass="15394">MKILKAILAGFAGAAALNILHETVRRFDPDAPRVDLLGEEAVTRTMNSLNLQAPTGNNLYAVTLVGDILSNGIYYSAIGMAGKKNIYLKGAVAGLTAGLGAIKLPDKMGLDDEPVTKTDKTKVLTVAWYLIGGLVTAAVFNSFKKA</sequence>